<protein>
    <recommendedName>
        <fullName evidence="3">Profilin</fullName>
    </recommendedName>
</protein>
<organism evidence="1 2">
    <name type="scientific">Lactobacillus colini</name>
    <dbReference type="NCBI Taxonomy" id="1819254"/>
    <lineage>
        <taxon>Bacteria</taxon>
        <taxon>Bacillati</taxon>
        <taxon>Bacillota</taxon>
        <taxon>Bacilli</taxon>
        <taxon>Lactobacillales</taxon>
        <taxon>Lactobacillaceae</taxon>
        <taxon>Lactobacillus</taxon>
    </lineage>
</organism>
<keyword evidence="2" id="KW-1185">Reference proteome</keyword>
<evidence type="ECO:0000313" key="1">
    <source>
        <dbReference type="EMBL" id="MBP2057023.1"/>
    </source>
</evidence>
<evidence type="ECO:0008006" key="3">
    <source>
        <dbReference type="Google" id="ProtNLM"/>
    </source>
</evidence>
<proteinExistence type="predicted"/>
<comment type="caution">
    <text evidence="1">The sequence shown here is derived from an EMBL/GenBank/DDBJ whole genome shotgun (WGS) entry which is preliminary data.</text>
</comment>
<dbReference type="Proteomes" id="UP001519292">
    <property type="component" value="Unassembled WGS sequence"/>
</dbReference>
<gene>
    <name evidence="1" type="ORF">J2Z60_000185</name>
</gene>
<reference evidence="1 2" key="1">
    <citation type="submission" date="2021-03" db="EMBL/GenBank/DDBJ databases">
        <title>Genomic Encyclopedia of Type Strains, Phase IV (KMG-IV): sequencing the most valuable type-strain genomes for metagenomic binning, comparative biology and taxonomic classification.</title>
        <authorList>
            <person name="Goeker M."/>
        </authorList>
    </citation>
    <scope>NUCLEOTIDE SEQUENCE [LARGE SCALE GENOMIC DNA]</scope>
    <source>
        <strain evidence="1 2">DSM 101872</strain>
    </source>
</reference>
<accession>A0ABS4MBH6</accession>
<name>A0ABS4MBH6_9LACO</name>
<evidence type="ECO:0000313" key="2">
    <source>
        <dbReference type="Proteomes" id="UP001519292"/>
    </source>
</evidence>
<dbReference type="RefSeq" id="WP_209685456.1">
    <property type="nucleotide sequence ID" value="NZ_JAGGLU010000001.1"/>
</dbReference>
<sequence length="125" mass="13624">MRCLSSRNGGGSIISIFVNGEKIVTEAALAAFLNASNALTVSKGNPNDDLFNVKKSGIVVYHGTYHSVKNKPIDAENTIVLHLRADINNQGPIWGVCLVFYPSANICYAASQYGTDKWSSWKKIF</sequence>
<dbReference type="EMBL" id="JAGGLU010000001">
    <property type="protein sequence ID" value="MBP2057023.1"/>
    <property type="molecule type" value="Genomic_DNA"/>
</dbReference>